<feature type="non-terminal residue" evidence="1">
    <location>
        <position position="124"/>
    </location>
</feature>
<sequence>EQELHKAVEDIRHGVPAREAGARHGVRWSTAYHRAKGRATRQVTHEHQMNLTMQEEAQLVDDLDRLDRLGIKLTHRLLKGRAEAIRAERGERKPIGQHWVGQQFLPRHPEIRDALSRPKDGVRV</sequence>
<dbReference type="AlphaFoldDB" id="A0AAD6UQA7"/>
<reference evidence="1" key="1">
    <citation type="submission" date="2023-03" db="EMBL/GenBank/DDBJ databases">
        <title>Massive genome expansion in bonnet fungi (Mycena s.s.) driven by repeated elements and novel gene families across ecological guilds.</title>
        <authorList>
            <consortium name="Lawrence Berkeley National Laboratory"/>
            <person name="Harder C.B."/>
            <person name="Miyauchi S."/>
            <person name="Viragh M."/>
            <person name="Kuo A."/>
            <person name="Thoen E."/>
            <person name="Andreopoulos B."/>
            <person name="Lu D."/>
            <person name="Skrede I."/>
            <person name="Drula E."/>
            <person name="Henrissat B."/>
            <person name="Morin E."/>
            <person name="Kohler A."/>
            <person name="Barry K."/>
            <person name="LaButti K."/>
            <person name="Morin E."/>
            <person name="Salamov A."/>
            <person name="Lipzen A."/>
            <person name="Mereny Z."/>
            <person name="Hegedus B."/>
            <person name="Baldrian P."/>
            <person name="Stursova M."/>
            <person name="Weitz H."/>
            <person name="Taylor A."/>
            <person name="Grigoriev I.V."/>
            <person name="Nagy L.G."/>
            <person name="Martin F."/>
            <person name="Kauserud H."/>
        </authorList>
    </citation>
    <scope>NUCLEOTIDE SEQUENCE</scope>
    <source>
        <strain evidence="1">9144</strain>
    </source>
</reference>
<protein>
    <submittedName>
        <fullName evidence="1">Uncharacterized protein</fullName>
    </submittedName>
</protein>
<evidence type="ECO:0000313" key="1">
    <source>
        <dbReference type="EMBL" id="KAJ7192502.1"/>
    </source>
</evidence>
<gene>
    <name evidence="1" type="ORF">GGX14DRAFT_325472</name>
</gene>
<dbReference type="EMBL" id="JARJCW010000119">
    <property type="protein sequence ID" value="KAJ7192502.1"/>
    <property type="molecule type" value="Genomic_DNA"/>
</dbReference>
<evidence type="ECO:0000313" key="2">
    <source>
        <dbReference type="Proteomes" id="UP001219525"/>
    </source>
</evidence>
<organism evidence="1 2">
    <name type="scientific">Mycena pura</name>
    <dbReference type="NCBI Taxonomy" id="153505"/>
    <lineage>
        <taxon>Eukaryota</taxon>
        <taxon>Fungi</taxon>
        <taxon>Dikarya</taxon>
        <taxon>Basidiomycota</taxon>
        <taxon>Agaricomycotina</taxon>
        <taxon>Agaricomycetes</taxon>
        <taxon>Agaricomycetidae</taxon>
        <taxon>Agaricales</taxon>
        <taxon>Marasmiineae</taxon>
        <taxon>Mycenaceae</taxon>
        <taxon>Mycena</taxon>
    </lineage>
</organism>
<proteinExistence type="predicted"/>
<name>A0AAD6UQA7_9AGAR</name>
<dbReference type="Proteomes" id="UP001219525">
    <property type="component" value="Unassembled WGS sequence"/>
</dbReference>
<comment type="caution">
    <text evidence="1">The sequence shown here is derived from an EMBL/GenBank/DDBJ whole genome shotgun (WGS) entry which is preliminary data.</text>
</comment>
<feature type="non-terminal residue" evidence="1">
    <location>
        <position position="1"/>
    </location>
</feature>
<accession>A0AAD6UQA7</accession>
<keyword evidence="2" id="KW-1185">Reference proteome</keyword>